<dbReference type="InterPro" id="IPR020846">
    <property type="entry name" value="MFS_dom"/>
</dbReference>
<feature type="transmembrane region" description="Helical" evidence="4">
    <location>
        <begin position="299"/>
        <end position="316"/>
    </location>
</feature>
<dbReference type="Pfam" id="PF07690">
    <property type="entry name" value="MFS_1"/>
    <property type="match status" value="1"/>
</dbReference>
<protein>
    <submittedName>
        <fullName evidence="6">Oxalate/formate antiporter</fullName>
    </submittedName>
</protein>
<feature type="transmembrane region" description="Helical" evidence="4">
    <location>
        <begin position="322"/>
        <end position="346"/>
    </location>
</feature>
<evidence type="ECO:0000259" key="5">
    <source>
        <dbReference type="PROSITE" id="PS50850"/>
    </source>
</evidence>
<keyword evidence="2 4" id="KW-1133">Transmembrane helix</keyword>
<feature type="transmembrane region" description="Helical" evidence="4">
    <location>
        <begin position="23"/>
        <end position="43"/>
    </location>
</feature>
<feature type="transmembrane region" description="Helical" evidence="4">
    <location>
        <begin position="226"/>
        <end position="248"/>
    </location>
</feature>
<feature type="transmembrane region" description="Helical" evidence="4">
    <location>
        <begin position="260"/>
        <end position="278"/>
    </location>
</feature>
<dbReference type="PANTHER" id="PTHR11360:SF304">
    <property type="entry name" value="MFS DOMAIN-CONTAINING PROTEIN"/>
    <property type="match status" value="1"/>
</dbReference>
<dbReference type="PANTHER" id="PTHR11360">
    <property type="entry name" value="MONOCARBOXYLATE TRANSPORTER"/>
    <property type="match status" value="1"/>
</dbReference>
<reference evidence="7" key="1">
    <citation type="submission" date="2016-10" db="EMBL/GenBank/DDBJ databases">
        <authorList>
            <person name="Varghese N."/>
            <person name="Submissions S."/>
        </authorList>
    </citation>
    <scope>NUCLEOTIDE SEQUENCE [LARGE SCALE GENOMIC DNA]</scope>
    <source>
        <strain evidence="7">8N4</strain>
    </source>
</reference>
<organism evidence="6 7">
    <name type="scientific">Rosenbergiella nectarea</name>
    <dbReference type="NCBI Taxonomy" id="988801"/>
    <lineage>
        <taxon>Bacteria</taxon>
        <taxon>Pseudomonadati</taxon>
        <taxon>Pseudomonadota</taxon>
        <taxon>Gammaproteobacteria</taxon>
        <taxon>Enterobacterales</taxon>
        <taxon>Erwiniaceae</taxon>
        <taxon>Rosenbergiella</taxon>
    </lineage>
</organism>
<dbReference type="InterPro" id="IPR036259">
    <property type="entry name" value="MFS_trans_sf"/>
</dbReference>
<accession>A0A1H9JSF3</accession>
<keyword evidence="1 4" id="KW-0812">Transmembrane</keyword>
<feature type="transmembrane region" description="Helical" evidence="4">
    <location>
        <begin position="171"/>
        <end position="192"/>
    </location>
</feature>
<proteinExistence type="predicted"/>
<feature type="domain" description="Major facilitator superfamily (MFS) profile" evidence="5">
    <location>
        <begin position="1"/>
        <end position="412"/>
    </location>
</feature>
<name>A0A1H9JSF3_9GAMM</name>
<feature type="transmembrane region" description="Helical" evidence="4">
    <location>
        <begin position="386"/>
        <end position="408"/>
    </location>
</feature>
<feature type="transmembrane region" description="Helical" evidence="4">
    <location>
        <begin position="358"/>
        <end position="380"/>
    </location>
</feature>
<feature type="transmembrane region" description="Helical" evidence="4">
    <location>
        <begin position="87"/>
        <end position="107"/>
    </location>
</feature>
<evidence type="ECO:0000256" key="4">
    <source>
        <dbReference type="SAM" id="Phobius"/>
    </source>
</evidence>
<dbReference type="GO" id="GO:0019531">
    <property type="term" value="F:oxalate transmembrane transporter activity"/>
    <property type="evidence" value="ECO:0007669"/>
    <property type="project" value="InterPro"/>
</dbReference>
<dbReference type="AlphaFoldDB" id="A0A1H9JSF3"/>
<dbReference type="Gene3D" id="1.20.1250.20">
    <property type="entry name" value="MFS general substrate transporter like domains"/>
    <property type="match status" value="2"/>
</dbReference>
<dbReference type="STRING" id="988801.SAMN05216522_10847"/>
<evidence type="ECO:0000313" key="7">
    <source>
        <dbReference type="Proteomes" id="UP000242515"/>
    </source>
</evidence>
<keyword evidence="3 4" id="KW-0472">Membrane</keyword>
<dbReference type="InterPro" id="IPR011701">
    <property type="entry name" value="MFS"/>
</dbReference>
<feature type="transmembrane region" description="Helical" evidence="4">
    <location>
        <begin position="145"/>
        <end position="165"/>
    </location>
</feature>
<dbReference type="InterPro" id="IPR026355">
    <property type="entry name" value="Oxa/Form_antiport"/>
</dbReference>
<keyword evidence="7" id="KW-1185">Reference proteome</keyword>
<evidence type="ECO:0000256" key="1">
    <source>
        <dbReference type="ARBA" id="ARBA00022692"/>
    </source>
</evidence>
<gene>
    <name evidence="6" type="ORF">SAMN05216522_10847</name>
</gene>
<sequence>MSVQTEVSINPIQIRSAQKWQQLALGLLCMASISSPQYVWTLLTKPFLERLDVHLPLLQVTFSLLIIFQTFLSPLQGKLIDRFGARRLIGLGTLLTGASWVGAAYSHSLWSLYLLYGVVGGIGTGIVYIGIVGQVVRWFPEQRGFAAGMVAAGYGMGAIVTTLPISVSLSHYGLTSTLLVFGVGFAALGGLASRGLRDAPSASPVISHQACVQRHYSSSQMLKQPLFWLLFFMMACMSTSGLMVTSQLASFAADVGVGQVLIWGMAALPLAMSIDRLTNGLTRPLFGWVSDRIGRENTMFVAFLLEAVAMSLWLTFRHDPLLFILLSGVVFLGWGEIFSLFPATLTDTFGSQHAASNYGWLYMSQGVGSILGGPLAALLYQASHGWVPVFSLAIGLDILTAVLAIVVLKPWRQRFITR</sequence>
<dbReference type="GO" id="GO:0016020">
    <property type="term" value="C:membrane"/>
    <property type="evidence" value="ECO:0007669"/>
    <property type="project" value="InterPro"/>
</dbReference>
<evidence type="ECO:0000256" key="2">
    <source>
        <dbReference type="ARBA" id="ARBA00022989"/>
    </source>
</evidence>
<dbReference type="Proteomes" id="UP000242515">
    <property type="component" value="Unassembled WGS sequence"/>
</dbReference>
<dbReference type="SUPFAM" id="SSF103473">
    <property type="entry name" value="MFS general substrate transporter"/>
    <property type="match status" value="1"/>
</dbReference>
<evidence type="ECO:0000256" key="3">
    <source>
        <dbReference type="ARBA" id="ARBA00023136"/>
    </source>
</evidence>
<dbReference type="NCBIfam" id="TIGR04259">
    <property type="entry name" value="oxa_formateAnti"/>
    <property type="match status" value="1"/>
</dbReference>
<dbReference type="OrthoDB" id="9793415at2"/>
<dbReference type="PROSITE" id="PS50850">
    <property type="entry name" value="MFS"/>
    <property type="match status" value="1"/>
</dbReference>
<evidence type="ECO:0000313" key="6">
    <source>
        <dbReference type="EMBL" id="SEQ89757.1"/>
    </source>
</evidence>
<feature type="transmembrane region" description="Helical" evidence="4">
    <location>
        <begin position="113"/>
        <end position="133"/>
    </location>
</feature>
<dbReference type="RefSeq" id="WP_092676577.1">
    <property type="nucleotide sequence ID" value="NZ_FOGC01000008.1"/>
</dbReference>
<dbReference type="EMBL" id="FOGC01000008">
    <property type="protein sequence ID" value="SEQ89757.1"/>
    <property type="molecule type" value="Genomic_DNA"/>
</dbReference>
<dbReference type="InterPro" id="IPR050327">
    <property type="entry name" value="Proton-linked_MCT"/>
</dbReference>
<dbReference type="CDD" id="cd17353">
    <property type="entry name" value="MFS_OFA_like"/>
    <property type="match status" value="1"/>
</dbReference>
<feature type="transmembrane region" description="Helical" evidence="4">
    <location>
        <begin position="55"/>
        <end position="75"/>
    </location>
</feature>